<dbReference type="Proteomes" id="UP000499080">
    <property type="component" value="Unassembled WGS sequence"/>
</dbReference>
<dbReference type="AlphaFoldDB" id="A0A4Y2KZR5"/>
<evidence type="ECO:0000313" key="1">
    <source>
        <dbReference type="EMBL" id="GBN07629.1"/>
    </source>
</evidence>
<organism evidence="1 2">
    <name type="scientific">Araneus ventricosus</name>
    <name type="common">Orbweaver spider</name>
    <name type="synonym">Epeira ventricosa</name>
    <dbReference type="NCBI Taxonomy" id="182803"/>
    <lineage>
        <taxon>Eukaryota</taxon>
        <taxon>Metazoa</taxon>
        <taxon>Ecdysozoa</taxon>
        <taxon>Arthropoda</taxon>
        <taxon>Chelicerata</taxon>
        <taxon>Arachnida</taxon>
        <taxon>Araneae</taxon>
        <taxon>Araneomorphae</taxon>
        <taxon>Entelegynae</taxon>
        <taxon>Araneoidea</taxon>
        <taxon>Araneidae</taxon>
        <taxon>Araneus</taxon>
    </lineage>
</organism>
<name>A0A4Y2KZR5_ARAVE</name>
<protein>
    <submittedName>
        <fullName evidence="1">Uncharacterized protein</fullName>
    </submittedName>
</protein>
<dbReference type="EMBL" id="BGPR01005174">
    <property type="protein sequence ID" value="GBN07629.1"/>
    <property type="molecule type" value="Genomic_DNA"/>
</dbReference>
<reference evidence="1 2" key="1">
    <citation type="journal article" date="2019" name="Sci. Rep.">
        <title>Orb-weaving spider Araneus ventricosus genome elucidates the spidroin gene catalogue.</title>
        <authorList>
            <person name="Kono N."/>
            <person name="Nakamura H."/>
            <person name="Ohtoshi R."/>
            <person name="Moran D.A.P."/>
            <person name="Shinohara A."/>
            <person name="Yoshida Y."/>
            <person name="Fujiwara M."/>
            <person name="Mori M."/>
            <person name="Tomita M."/>
            <person name="Arakawa K."/>
        </authorList>
    </citation>
    <scope>NUCLEOTIDE SEQUENCE [LARGE SCALE GENOMIC DNA]</scope>
</reference>
<sequence>MHSISFTKQWFSLVILRSRFETTRGLFWDGPRNFETQSDDKDDTCADTLPLNFRTTPANGRLTHGVRFNEHQAHMHVGYSDGSGFEYGSLQPQSRDLTTNKVVISNLG</sequence>
<gene>
    <name evidence="1" type="ORF">AVEN_115647_1</name>
</gene>
<comment type="caution">
    <text evidence="1">The sequence shown here is derived from an EMBL/GenBank/DDBJ whole genome shotgun (WGS) entry which is preliminary data.</text>
</comment>
<accession>A0A4Y2KZR5</accession>
<proteinExistence type="predicted"/>
<evidence type="ECO:0000313" key="2">
    <source>
        <dbReference type="Proteomes" id="UP000499080"/>
    </source>
</evidence>
<keyword evidence="2" id="KW-1185">Reference proteome</keyword>